<feature type="compositionally biased region" description="Basic and acidic residues" evidence="6">
    <location>
        <begin position="699"/>
        <end position="719"/>
    </location>
</feature>
<feature type="region of interest" description="Disordered" evidence="6">
    <location>
        <begin position="859"/>
        <end position="999"/>
    </location>
</feature>
<evidence type="ECO:0000256" key="1">
    <source>
        <dbReference type="ARBA" id="ARBA00004123"/>
    </source>
</evidence>
<proteinExistence type="predicted"/>
<feature type="compositionally biased region" description="Basic and acidic residues" evidence="6">
    <location>
        <begin position="591"/>
        <end position="605"/>
    </location>
</feature>
<feature type="compositionally biased region" description="Low complexity" evidence="6">
    <location>
        <begin position="685"/>
        <end position="696"/>
    </location>
</feature>
<dbReference type="Proteomes" id="UP000663850">
    <property type="component" value="Unassembled WGS sequence"/>
</dbReference>
<evidence type="ECO:0000256" key="6">
    <source>
        <dbReference type="SAM" id="MobiDB-lite"/>
    </source>
</evidence>
<keyword evidence="2" id="KW-0597">Phosphoprotein</keyword>
<feature type="compositionally biased region" description="Low complexity" evidence="6">
    <location>
        <begin position="253"/>
        <end position="265"/>
    </location>
</feature>
<feature type="compositionally biased region" description="Polar residues" evidence="6">
    <location>
        <begin position="612"/>
        <end position="640"/>
    </location>
</feature>
<accession>A0A8H3ASU8</accession>
<keyword evidence="3" id="KW-0677">Repeat</keyword>
<feature type="compositionally biased region" description="Basic and acidic residues" evidence="6">
    <location>
        <begin position="375"/>
        <end position="389"/>
    </location>
</feature>
<dbReference type="PANTHER" id="PTHR15263:SF1">
    <property type="entry name" value="NF-KAPPA-B INHIBITOR-LIKE PROTEIN 1"/>
    <property type="match status" value="1"/>
</dbReference>
<feature type="region of interest" description="Disordered" evidence="6">
    <location>
        <begin position="1043"/>
        <end position="1108"/>
    </location>
</feature>
<feature type="compositionally biased region" description="Polar residues" evidence="6">
    <location>
        <begin position="764"/>
        <end position="775"/>
    </location>
</feature>
<feature type="region of interest" description="Disordered" evidence="6">
    <location>
        <begin position="1011"/>
        <end position="1031"/>
    </location>
</feature>
<feature type="compositionally biased region" description="Pro residues" evidence="6">
    <location>
        <begin position="122"/>
        <end position="134"/>
    </location>
</feature>
<evidence type="ECO:0000256" key="4">
    <source>
        <dbReference type="ARBA" id="ARBA00023043"/>
    </source>
</evidence>
<gene>
    <name evidence="7" type="ORF">RDB_LOCUS25972</name>
</gene>
<dbReference type="EMBL" id="CAJMWZ010001554">
    <property type="protein sequence ID" value="CAE6437963.1"/>
    <property type="molecule type" value="Genomic_DNA"/>
</dbReference>
<feature type="compositionally biased region" description="Low complexity" evidence="6">
    <location>
        <begin position="139"/>
        <end position="152"/>
    </location>
</feature>
<dbReference type="AlphaFoldDB" id="A0A8H3ASU8"/>
<comment type="caution">
    <text evidence="7">The sequence shown here is derived from an EMBL/GenBank/DDBJ whole genome shotgun (WGS) entry which is preliminary data.</text>
</comment>
<feature type="region of interest" description="Disordered" evidence="6">
    <location>
        <begin position="675"/>
        <end position="830"/>
    </location>
</feature>
<organism evidence="7 8">
    <name type="scientific">Rhizoctonia solani</name>
    <dbReference type="NCBI Taxonomy" id="456999"/>
    <lineage>
        <taxon>Eukaryota</taxon>
        <taxon>Fungi</taxon>
        <taxon>Dikarya</taxon>
        <taxon>Basidiomycota</taxon>
        <taxon>Agaricomycotina</taxon>
        <taxon>Agaricomycetes</taxon>
        <taxon>Cantharellales</taxon>
        <taxon>Ceratobasidiaceae</taxon>
        <taxon>Rhizoctonia</taxon>
    </lineage>
</organism>
<feature type="region of interest" description="Disordered" evidence="6">
    <location>
        <begin position="356"/>
        <end position="395"/>
    </location>
</feature>
<evidence type="ECO:0000313" key="7">
    <source>
        <dbReference type="EMBL" id="CAE6437963.1"/>
    </source>
</evidence>
<feature type="region of interest" description="Disordered" evidence="6">
    <location>
        <begin position="515"/>
        <end position="640"/>
    </location>
</feature>
<evidence type="ECO:0000256" key="2">
    <source>
        <dbReference type="ARBA" id="ARBA00022553"/>
    </source>
</evidence>
<feature type="compositionally biased region" description="Basic and acidic residues" evidence="6">
    <location>
        <begin position="986"/>
        <end position="997"/>
    </location>
</feature>
<evidence type="ECO:0000313" key="8">
    <source>
        <dbReference type="Proteomes" id="UP000663850"/>
    </source>
</evidence>
<evidence type="ECO:0000256" key="5">
    <source>
        <dbReference type="ARBA" id="ARBA00023242"/>
    </source>
</evidence>
<dbReference type="GO" id="GO:0043124">
    <property type="term" value="P:negative regulation of canonical NF-kappaB signal transduction"/>
    <property type="evidence" value="ECO:0007669"/>
    <property type="project" value="InterPro"/>
</dbReference>
<feature type="compositionally biased region" description="Basic and acidic residues" evidence="6">
    <location>
        <begin position="422"/>
        <end position="452"/>
    </location>
</feature>
<name>A0A8H3ASU8_9AGAM</name>
<feature type="region of interest" description="Disordered" evidence="6">
    <location>
        <begin position="249"/>
        <end position="284"/>
    </location>
</feature>
<dbReference type="InterPro" id="IPR038753">
    <property type="entry name" value="NFKBIL1"/>
</dbReference>
<keyword evidence="4" id="KW-0040">ANK repeat</keyword>
<sequence length="1230" mass="138033">MHALPKPMVRILPVCPAIYTESLAFTRIEHPGRHRSPPADRHPHCCAPDKAIVAHSAQASGIMHQPMVVEQPFRRGSFGMEASLKAAMPTSDAAQQFQDMLNHPERPAPSRRSSLRAVPATFVPPPPPPPPPPASITESMRMASHSSSMRSPSPSPVIDMSPGIDSRKIHRSPVRSPPSLSSVPRRNSSQAEHFMRSSLSPPPSAGKRAYSFAREQQARVPTVADADIMFQTRGVRSNSDGYNSASTFMTECSTSPTSSDSSQPSDIEEGHTPHIKTKAPENTPSFDFATQLEMESRRLELVWKETEKQWKDKHGTPLARSQDMAFRRKIEGGVGMKDDSPIEKEWRDVWKNTNSDWAESEARWRKEVTHRRTASRNEDSHFHTAHSDSRNASVADDDKVMNAILSHFEKEMEKRRLRAERKRLEEVEQAERKRREEESDIWRATLERESGSRRSSGQGSKDFSTEHSWLPDRLLRPDMSRTRSSSVVVEPRPPFQRSRSGSVATIVDPLIADANISPLPTTLGPPVVEQARVRRNRSNRDSRDGFEAPVEEDPVRIQAEKQRSEEIRKHYLSSARQHLYTSAADLPHPQHTRDSSEETERDVPRPRGHQRGPSTTSNPEAHSPRPSLSPSISTRDVPQVGQTDVPLSIVEEVAKLEREQAALARRILELRAAAEGNEGPKPLQPSSVPAPVLAPVEQELERGREKNKELKVQDGEKPRARSQVTRKHSDEGAIFKAMQERSRKTEHQTTTVPDFNRKPEPIVITSNPRPTTTAPTLGEPSGGRVHFMSDKPSAEDLPSPTPPRVRTPGPTKIQTPARVRTPSPRSKSPVIAANSSYFTHNVTREAPIMREVVPPVHEAVAPSSSPKGFTMPSQPTLRPAGKSRDAGLNGVNTERPKSGSMPTLGVPHVNTSTSPIDAAHDQGVSPMGAKTPRATAFDPDRTPRAQAGTVPETNEKPGSPPQAPRMYFNPNQARVRAETVPVEPPVRMEDSTRRRMDAAVGANVAAAAAETFDRAGGKKRTKEAEHRAQEERRLAEEMLAREQRRVEEERRIREEQRVEEARRREATERREREERARYEQLKRENEDRKRRWASDPSHERTSRAQQPTRELSALDAWNSYELRWSALSVASSNQPIGFRDIPWPLLRTPTGPESITPQAVGAFILSPLHSQDKSRKERLRNAMLRWHSDKFEGRWMTRIEEDERPKVKEAVGAVARCLTELMTKPDLYTY</sequence>
<feature type="compositionally biased region" description="Low complexity" evidence="6">
    <location>
        <begin position="177"/>
        <end position="189"/>
    </location>
</feature>
<comment type="subcellular location">
    <subcellularLocation>
        <location evidence="1">Nucleus</location>
    </subcellularLocation>
</comment>
<feature type="compositionally biased region" description="Basic and acidic residues" evidence="6">
    <location>
        <begin position="727"/>
        <end position="747"/>
    </location>
</feature>
<keyword evidence="5" id="KW-0539">Nucleus</keyword>
<feature type="region of interest" description="Disordered" evidence="6">
    <location>
        <begin position="421"/>
        <end position="501"/>
    </location>
</feature>
<protein>
    <submittedName>
        <fullName evidence="7">Uncharacterized protein</fullName>
    </submittedName>
</protein>
<feature type="region of interest" description="Disordered" evidence="6">
    <location>
        <begin position="103"/>
        <end position="210"/>
    </location>
</feature>
<feature type="compositionally biased region" description="Basic and acidic residues" evidence="6">
    <location>
        <begin position="1043"/>
        <end position="1102"/>
    </location>
</feature>
<reference evidence="7" key="1">
    <citation type="submission" date="2021-01" db="EMBL/GenBank/DDBJ databases">
        <authorList>
            <person name="Kaushik A."/>
        </authorList>
    </citation>
    <scope>NUCLEOTIDE SEQUENCE</scope>
    <source>
        <strain evidence="7">Type strain: AG8-Rh-89/</strain>
    </source>
</reference>
<feature type="compositionally biased region" description="Basic and acidic residues" evidence="6">
    <location>
        <begin position="553"/>
        <end position="569"/>
    </location>
</feature>
<feature type="compositionally biased region" description="Low complexity" evidence="6">
    <location>
        <begin position="110"/>
        <end position="120"/>
    </location>
</feature>
<evidence type="ECO:0000256" key="3">
    <source>
        <dbReference type="ARBA" id="ARBA00022737"/>
    </source>
</evidence>
<feature type="compositionally biased region" description="Basic and acidic residues" evidence="6">
    <location>
        <begin position="463"/>
        <end position="481"/>
    </location>
</feature>
<dbReference type="PANTHER" id="PTHR15263">
    <property type="entry name" value="I-KAPPA-B-LIKE PROTEIN IKBL"/>
    <property type="match status" value="1"/>
</dbReference>
<dbReference type="GO" id="GO:0005634">
    <property type="term" value="C:nucleus"/>
    <property type="evidence" value="ECO:0007669"/>
    <property type="project" value="UniProtKB-SubCell"/>
</dbReference>